<dbReference type="Proteomes" id="UP001065549">
    <property type="component" value="Unassembled WGS sequence"/>
</dbReference>
<dbReference type="PIRSF" id="PIRSF016838">
    <property type="entry name" value="PafC"/>
    <property type="match status" value="1"/>
</dbReference>
<gene>
    <name evidence="4" type="ORF">OBO34_08630</name>
</gene>
<dbReference type="Gene3D" id="1.10.10.10">
    <property type="entry name" value="Winged helix-like DNA-binding domain superfamily/Winged helix DNA-binding domain"/>
    <property type="match status" value="1"/>
</dbReference>
<reference evidence="4" key="1">
    <citation type="submission" date="2022-09" db="EMBL/GenBank/DDBJ databases">
        <title>Culturomic study of gut microbiota in children with autism spectrum disorder.</title>
        <authorList>
            <person name="Efimov B.A."/>
            <person name="Chaplin A.V."/>
            <person name="Sokolova S.R."/>
            <person name="Pikina A.P."/>
            <person name="Korzhanova M."/>
            <person name="Belova V."/>
            <person name="Korostin D."/>
        </authorList>
    </citation>
    <scope>NUCLEOTIDE SEQUENCE</scope>
    <source>
        <strain evidence="4">ASD5510</strain>
    </source>
</reference>
<keyword evidence="2" id="KW-0804">Transcription</keyword>
<evidence type="ECO:0000256" key="1">
    <source>
        <dbReference type="ARBA" id="ARBA00023015"/>
    </source>
</evidence>
<organism evidence="4 5">
    <name type="scientific">Hominibacterium faecale</name>
    <dbReference type="NCBI Taxonomy" id="2839743"/>
    <lineage>
        <taxon>Bacteria</taxon>
        <taxon>Bacillati</taxon>
        <taxon>Bacillota</taxon>
        <taxon>Clostridia</taxon>
        <taxon>Peptostreptococcales</taxon>
        <taxon>Anaerovoracaceae</taxon>
        <taxon>Hominibacterium</taxon>
    </lineage>
</organism>
<evidence type="ECO:0000259" key="3">
    <source>
        <dbReference type="PROSITE" id="PS51000"/>
    </source>
</evidence>
<dbReference type="RefSeq" id="WP_253019869.1">
    <property type="nucleotide sequence ID" value="NZ_JAJAGH010000007.1"/>
</dbReference>
<feature type="domain" description="HTH deoR-type" evidence="3">
    <location>
        <begin position="2"/>
        <end position="57"/>
    </location>
</feature>
<proteinExistence type="predicted"/>
<dbReference type="Pfam" id="PF25583">
    <property type="entry name" value="WCX"/>
    <property type="match status" value="1"/>
</dbReference>
<name>A0A9J6QRB2_9FIRM</name>
<dbReference type="Pfam" id="PF13280">
    <property type="entry name" value="WYL"/>
    <property type="match status" value="1"/>
</dbReference>
<evidence type="ECO:0000313" key="4">
    <source>
        <dbReference type="EMBL" id="MCU7378421.1"/>
    </source>
</evidence>
<sequence>MKIDRLIGILSILLQQDRVTAPYLADKFEVSRRTINRDIEALCKAGIPVTTSQGKNGGISIMEGYKVDRTLLTSKEMQSILTGLRSLDSISGTNRYQQLMDKLSAGNNVCSADGNIVIDLSSYYKSSLAPKIELIQKAIEEHRLITFTYYSAKGESRREIEPYLLVFQWTSWYVWGYCLKRQDFRLFKLNRMLSPKGSEKQFEPRERPPYQVAPEEAYPPKIDVEVLFDPSAKWRLIEEFGPESFIRTDDGNLLFRFGFADRENLFSWLLSFSGQAQLRKPDYLREELGLLLEKMACQYRNDDI</sequence>
<dbReference type="PANTHER" id="PTHR34580:SF1">
    <property type="entry name" value="PROTEIN PAFC"/>
    <property type="match status" value="1"/>
</dbReference>
<dbReference type="InterPro" id="IPR051534">
    <property type="entry name" value="CBASS_pafABC_assoc_protein"/>
</dbReference>
<dbReference type="Pfam" id="PF08279">
    <property type="entry name" value="HTH_11"/>
    <property type="match status" value="1"/>
</dbReference>
<dbReference type="SUPFAM" id="SSF46785">
    <property type="entry name" value="Winged helix' DNA-binding domain"/>
    <property type="match status" value="1"/>
</dbReference>
<dbReference type="PROSITE" id="PS51000">
    <property type="entry name" value="HTH_DEOR_2"/>
    <property type="match status" value="1"/>
</dbReference>
<dbReference type="PROSITE" id="PS52050">
    <property type="entry name" value="WYL"/>
    <property type="match status" value="1"/>
</dbReference>
<comment type="caution">
    <text evidence="4">The sequence shown here is derived from an EMBL/GenBank/DDBJ whole genome shotgun (WGS) entry which is preliminary data.</text>
</comment>
<dbReference type="AlphaFoldDB" id="A0A9J6QRB2"/>
<dbReference type="GO" id="GO:0003700">
    <property type="term" value="F:DNA-binding transcription factor activity"/>
    <property type="evidence" value="ECO:0007669"/>
    <property type="project" value="InterPro"/>
</dbReference>
<protein>
    <submittedName>
        <fullName evidence="4">YafY family transcriptional regulator</fullName>
    </submittedName>
</protein>
<evidence type="ECO:0000256" key="2">
    <source>
        <dbReference type="ARBA" id="ARBA00023163"/>
    </source>
</evidence>
<dbReference type="EMBL" id="JAOSHN010000003">
    <property type="protein sequence ID" value="MCU7378421.1"/>
    <property type="molecule type" value="Genomic_DNA"/>
</dbReference>
<dbReference type="InterPro" id="IPR057727">
    <property type="entry name" value="WCX_dom"/>
</dbReference>
<accession>A0A9J6QRB2</accession>
<dbReference type="PANTHER" id="PTHR34580">
    <property type="match status" value="1"/>
</dbReference>
<dbReference type="InterPro" id="IPR036388">
    <property type="entry name" value="WH-like_DNA-bd_sf"/>
</dbReference>
<keyword evidence="5" id="KW-1185">Reference proteome</keyword>
<dbReference type="InterPro" id="IPR036390">
    <property type="entry name" value="WH_DNA-bd_sf"/>
</dbReference>
<dbReference type="InterPro" id="IPR028349">
    <property type="entry name" value="PafC-like"/>
</dbReference>
<dbReference type="InterPro" id="IPR013196">
    <property type="entry name" value="HTH_11"/>
</dbReference>
<dbReference type="InterPro" id="IPR026881">
    <property type="entry name" value="WYL_dom"/>
</dbReference>
<keyword evidence="1" id="KW-0805">Transcription regulation</keyword>
<evidence type="ECO:0000313" key="5">
    <source>
        <dbReference type="Proteomes" id="UP001065549"/>
    </source>
</evidence>
<dbReference type="InterPro" id="IPR001034">
    <property type="entry name" value="DeoR_HTH"/>
</dbReference>